<dbReference type="Pfam" id="PF14214">
    <property type="entry name" value="Helitron_like_N"/>
    <property type="match status" value="1"/>
</dbReference>
<feature type="transmembrane region" description="Helical" evidence="2">
    <location>
        <begin position="12"/>
        <end position="41"/>
    </location>
</feature>
<dbReference type="EC" id="5.6.2.3" evidence="1"/>
<comment type="similarity">
    <text evidence="1">Belongs to the helicase family.</text>
</comment>
<dbReference type="InterPro" id="IPR012340">
    <property type="entry name" value="NA-bd_OB-fold"/>
</dbReference>
<keyword evidence="7" id="KW-1185">Reference proteome</keyword>
<organism evidence="6 7">
    <name type="scientific">Lactuca sativa</name>
    <name type="common">Garden lettuce</name>
    <dbReference type="NCBI Taxonomy" id="4236"/>
    <lineage>
        <taxon>Eukaryota</taxon>
        <taxon>Viridiplantae</taxon>
        <taxon>Streptophyta</taxon>
        <taxon>Embryophyta</taxon>
        <taxon>Tracheophyta</taxon>
        <taxon>Spermatophyta</taxon>
        <taxon>Magnoliopsida</taxon>
        <taxon>eudicotyledons</taxon>
        <taxon>Gunneridae</taxon>
        <taxon>Pentapetalae</taxon>
        <taxon>asterids</taxon>
        <taxon>campanulids</taxon>
        <taxon>Asterales</taxon>
        <taxon>Asteraceae</taxon>
        <taxon>Cichorioideae</taxon>
        <taxon>Cichorieae</taxon>
        <taxon>Lactucinae</taxon>
        <taxon>Lactuca</taxon>
    </lineage>
</organism>
<dbReference type="InterPro" id="IPR010285">
    <property type="entry name" value="DNA_helicase_pif1-like_DEAD"/>
</dbReference>
<dbReference type="InterPro" id="IPR027417">
    <property type="entry name" value="P-loop_NTPase"/>
</dbReference>
<dbReference type="Pfam" id="PF05970">
    <property type="entry name" value="PIF1"/>
    <property type="match status" value="1"/>
</dbReference>
<feature type="domain" description="DNA helicase Pif1-like DEAD-box helicase" evidence="3">
    <location>
        <begin position="942"/>
        <end position="1152"/>
    </location>
</feature>
<dbReference type="Pfam" id="PF21530">
    <property type="entry name" value="Pif1_2B_dom"/>
    <property type="match status" value="1"/>
</dbReference>
<keyword evidence="1" id="KW-0378">Hydrolase</keyword>
<comment type="caution">
    <text evidence="6">The sequence shown here is derived from an EMBL/GenBank/DDBJ whole genome shotgun (WGS) entry which is preliminary data.</text>
</comment>
<keyword evidence="1" id="KW-0234">DNA repair</keyword>
<keyword evidence="2" id="KW-0812">Transmembrane</keyword>
<keyword evidence="1" id="KW-0347">Helicase</keyword>
<evidence type="ECO:0000259" key="3">
    <source>
        <dbReference type="Pfam" id="PF05970"/>
    </source>
</evidence>
<dbReference type="GO" id="GO:0006281">
    <property type="term" value="P:DNA repair"/>
    <property type="evidence" value="ECO:0007669"/>
    <property type="project" value="UniProtKB-KW"/>
</dbReference>
<keyword evidence="1" id="KW-0227">DNA damage</keyword>
<gene>
    <name evidence="6" type="ORF">LSAT_V11C800395820</name>
</gene>
<accession>A0A9R1WZ52</accession>
<feature type="domain" description="Helitron helicase-like" evidence="4">
    <location>
        <begin position="394"/>
        <end position="553"/>
    </location>
</feature>
<dbReference type="SUPFAM" id="SSF50249">
    <property type="entry name" value="Nucleic acid-binding proteins"/>
    <property type="match status" value="1"/>
</dbReference>
<evidence type="ECO:0000256" key="1">
    <source>
        <dbReference type="RuleBase" id="RU363044"/>
    </source>
</evidence>
<dbReference type="Gene3D" id="2.40.50.140">
    <property type="entry name" value="Nucleic acid-binding proteins"/>
    <property type="match status" value="1"/>
</dbReference>
<dbReference type="SUPFAM" id="SSF52540">
    <property type="entry name" value="P-loop containing nucleoside triphosphate hydrolases"/>
    <property type="match status" value="2"/>
</dbReference>
<proteinExistence type="inferred from homology"/>
<dbReference type="Gene3D" id="3.40.50.300">
    <property type="entry name" value="P-loop containing nucleotide triphosphate hydrolases"/>
    <property type="match status" value="1"/>
</dbReference>
<dbReference type="PANTHER" id="PTHR10492">
    <property type="match status" value="1"/>
</dbReference>
<evidence type="ECO:0000259" key="5">
    <source>
        <dbReference type="Pfam" id="PF21530"/>
    </source>
</evidence>
<evidence type="ECO:0000313" key="7">
    <source>
        <dbReference type="Proteomes" id="UP000235145"/>
    </source>
</evidence>
<feature type="domain" description="DNA helicase Pif1-like 2B" evidence="5">
    <location>
        <begin position="1224"/>
        <end position="1270"/>
    </location>
</feature>
<dbReference type="EMBL" id="NBSK02000008">
    <property type="protein sequence ID" value="KAJ0194575.1"/>
    <property type="molecule type" value="Genomic_DNA"/>
</dbReference>
<protein>
    <recommendedName>
        <fullName evidence="1">ATP-dependent DNA helicase</fullName>
        <ecNumber evidence="1">5.6.2.3</ecNumber>
    </recommendedName>
</protein>
<dbReference type="GO" id="GO:0016787">
    <property type="term" value="F:hydrolase activity"/>
    <property type="evidence" value="ECO:0007669"/>
    <property type="project" value="UniProtKB-KW"/>
</dbReference>
<keyword evidence="2" id="KW-0472">Membrane</keyword>
<dbReference type="PANTHER" id="PTHR10492:SF96">
    <property type="entry name" value="ATP-DEPENDENT DNA HELICASE"/>
    <property type="match status" value="1"/>
</dbReference>
<keyword evidence="1" id="KW-0233">DNA recombination</keyword>
<dbReference type="GO" id="GO:0000723">
    <property type="term" value="P:telomere maintenance"/>
    <property type="evidence" value="ECO:0007669"/>
    <property type="project" value="InterPro"/>
</dbReference>
<keyword evidence="1" id="KW-0067">ATP-binding</keyword>
<keyword evidence="2" id="KW-1133">Transmembrane helix</keyword>
<evidence type="ECO:0000313" key="6">
    <source>
        <dbReference type="EMBL" id="KAJ0194575.1"/>
    </source>
</evidence>
<dbReference type="GO" id="GO:0043139">
    <property type="term" value="F:5'-3' DNA helicase activity"/>
    <property type="evidence" value="ECO:0007669"/>
    <property type="project" value="UniProtKB-EC"/>
</dbReference>
<dbReference type="GO" id="GO:0006310">
    <property type="term" value="P:DNA recombination"/>
    <property type="evidence" value="ECO:0007669"/>
    <property type="project" value="UniProtKB-KW"/>
</dbReference>
<dbReference type="InterPro" id="IPR049163">
    <property type="entry name" value="Pif1-like_2B_dom"/>
</dbReference>
<dbReference type="GO" id="GO:0005524">
    <property type="term" value="F:ATP binding"/>
    <property type="evidence" value="ECO:0007669"/>
    <property type="project" value="UniProtKB-KW"/>
</dbReference>
<dbReference type="Proteomes" id="UP000235145">
    <property type="component" value="Unassembled WGS sequence"/>
</dbReference>
<comment type="catalytic activity">
    <reaction evidence="1">
        <text>ATP + H2O = ADP + phosphate + H(+)</text>
        <dbReference type="Rhea" id="RHEA:13065"/>
        <dbReference type="ChEBI" id="CHEBI:15377"/>
        <dbReference type="ChEBI" id="CHEBI:15378"/>
        <dbReference type="ChEBI" id="CHEBI:30616"/>
        <dbReference type="ChEBI" id="CHEBI:43474"/>
        <dbReference type="ChEBI" id="CHEBI:456216"/>
        <dbReference type="EC" id="5.6.2.3"/>
    </reaction>
</comment>
<name>A0A9R1WZ52_LACSA</name>
<reference evidence="6 7" key="1">
    <citation type="journal article" date="2017" name="Nat. Commun.">
        <title>Genome assembly with in vitro proximity ligation data and whole-genome triplication in lettuce.</title>
        <authorList>
            <person name="Reyes-Chin-Wo S."/>
            <person name="Wang Z."/>
            <person name="Yang X."/>
            <person name="Kozik A."/>
            <person name="Arikit S."/>
            <person name="Song C."/>
            <person name="Xia L."/>
            <person name="Froenicke L."/>
            <person name="Lavelle D.O."/>
            <person name="Truco M.J."/>
            <person name="Xia R."/>
            <person name="Zhu S."/>
            <person name="Xu C."/>
            <person name="Xu H."/>
            <person name="Xu X."/>
            <person name="Cox K."/>
            <person name="Korf I."/>
            <person name="Meyers B.C."/>
            <person name="Michelmore R.W."/>
        </authorList>
    </citation>
    <scope>NUCLEOTIDE SEQUENCE [LARGE SCALE GENOMIC DNA]</scope>
    <source>
        <strain evidence="7">cv. Salinas</strain>
        <tissue evidence="6">Seedlings</tissue>
    </source>
</reference>
<feature type="transmembrane region" description="Helical" evidence="2">
    <location>
        <begin position="62"/>
        <end position="84"/>
    </location>
</feature>
<sequence length="1669" mass="189019">MFDIFVSFVPQFHVFFLLIFSFWIRYLSFFSICLSFSLRHLQQCIDFALRIIKVNLVRSSSFLYFFPIFGSFVVVVWSCFHVMAVPTKLTRHDAASSSGGVDIGGRRKYRRLDRLSVLPQYHDCGDCSWVCEFCGALFWYVERVVNVSTAAHARYTHCCRAGTVVLPYPSPFPAPFIVLYESRNFLKDIRAYNSMFSMTSFGANIDEDVNDSRGPYVFKISGRQISHKIGSLSPDPVKGPRFLQLYLFDTDHKVENRLRAFDDLKGSNLDPIVVRFLVDFFAANNEYVRTFKTTKQIAEGSNLQSYAVRLFNIVPDRRYDLPSAGSLGCIASGDDTTATTYDIIVHSQSGRPQRISKLHLKGWSPRLKLGNQRGAAAQNLTVNMYYAYYIHARQHIWSPITCIEEGRLEYIVKHQANLRSDYVSGLYDALSKGDREAVVVGKRVFLPASFIGGPRFMYSHYLDALSICRIYGNPQYFITFTCNVKLLEITRYMDAHHQTDPHSRADIIARVFNIKVHDFIRFLKEDKTFGVVEAYLYTIEFQKRGLPHCHTLVWVSAYITAELPDPVNEAELYETITSCMIHGPCGPLNQKAPCMKDDGYVRYKRSSTAHYTSQYGQIVDNGYIVPYNKRLCSRFRAHINVEYCGWSMMIKYLFKYISKGPDRVRYCIKKAEASHGSSSSMPTDSFHRSANEDSRPINEVQIFSDGRYICPHEAAWRILDFNIHHRHPSVQILTVHEENMQQLIFKGDSSIPESWGRRVYESSKAVGRLVFVHPTCGELFYLRMLLCHQKGCTSFDDLRTVSGTVYPTFRAASNALGLIGDDIEWLTCFTEASVWATASQLRSLFCHLLLFCEVSNPLLLWNTACDQMKDDYLHCLTTEIPDKTVASVAEIAVPSKSMVDFGLPLPVPSMDMIAVLRNQLLLEEMSYDKEALLKHHNDLLPKLNGDQRSVYNKTKKQTLIFVYGHGGTGKTFLWTTILSHLRSSGKIALVVAASGFASLLLPSGTTAHSRFKIPIDLNDKKSCDIKKRTFLGDLLQHTTLIILDEAPMSNRRCFEFLDRSLRDVLDCDEKPFGGISILLGGDFRQTLLVLPKSTRSEIIALTLPSSYLWKYFSIHFLHTNMRLESCDVVPHGTMSSSDFATWLLAIGNGLIGVPDKDDPRDTNFVYGDGTLKQPTAGDLSSRAIVCPKNDSADEINTHVLETVTTAAKPNGKHTSDLEGLYPIEYLNQLSFPGIPLHDLLLKVNCPIMLLRNINQKEGLCNGTPMIVSQLLPTVIEATIITGTSIGKRFPVKVCYAMTINKSQGQSLRKIGIYLSQSVFAHGQLYIALSHATSPDSIKILINNTDTMKTNITKNVVLKDLLQKTTQMMTSISELKAEGIEGPLHDRILRKWKHDVRQYETWYLAVDRFADAIQILGQRTNQSYIESIFNDSECYVISDYSCPVLDKYQKVLENDIYIDVGLKSIIQPIPDTTTIPKNWFRFVSKSHLIELGETPPYYPDCTKTNKEPFVLLILTDESDLAINLWRECITNPHKFNCAALDHAATPTVVAVTNLKPSKSNGALRYGSSHATHIYVNPDIPETTTLINLFTGPSRPVPAPSGTPSTLHDMKLKTRSDLLDKTFMVQASIKDFHFQNTWYQATCPICKDPIFRRGYDWYCIAHGLTEKPNYT</sequence>
<comment type="cofactor">
    <cofactor evidence="1">
        <name>Mg(2+)</name>
        <dbReference type="ChEBI" id="CHEBI:18420"/>
    </cofactor>
</comment>
<evidence type="ECO:0000256" key="2">
    <source>
        <dbReference type="SAM" id="Phobius"/>
    </source>
</evidence>
<keyword evidence="1" id="KW-0547">Nucleotide-binding</keyword>
<evidence type="ECO:0000259" key="4">
    <source>
        <dbReference type="Pfam" id="PF14214"/>
    </source>
</evidence>
<dbReference type="InterPro" id="IPR025476">
    <property type="entry name" value="Helitron_helicase-like"/>
</dbReference>